<protein>
    <submittedName>
        <fullName evidence="2">Uncharacterized protein</fullName>
    </submittedName>
</protein>
<sequence>MGQSLHNESSILIYALKAVVLILIAVLSWVFISAIFSFIGIIG</sequence>
<name>I3C7L0_9FLAO</name>
<gene>
    <name evidence="2" type="ORF">JoomaDRAFT_2631</name>
</gene>
<dbReference type="Proteomes" id="UP000004690">
    <property type="component" value="Unassembled WGS sequence"/>
</dbReference>
<keyword evidence="1" id="KW-0812">Transmembrane</keyword>
<proteinExistence type="predicted"/>
<reference evidence="2 3" key="1">
    <citation type="submission" date="2012-02" db="EMBL/GenBank/DDBJ databases">
        <title>Improved High-Quality Draft genome of Joostella marina DSM 19592.</title>
        <authorList>
            <consortium name="US DOE Joint Genome Institute (JGI-PGF)"/>
            <person name="Lucas S."/>
            <person name="Copeland A."/>
            <person name="Lapidus A."/>
            <person name="Bruce D."/>
            <person name="Goodwin L."/>
            <person name="Pitluck S."/>
            <person name="Peters L."/>
            <person name="Chertkov O."/>
            <person name="Ovchinnikova G."/>
            <person name="Kyrpides N."/>
            <person name="Mavromatis K."/>
            <person name="Detter J.C."/>
            <person name="Han C."/>
            <person name="Land M."/>
            <person name="Hauser L."/>
            <person name="Markowitz V."/>
            <person name="Cheng J.-F."/>
            <person name="Hugenholtz P."/>
            <person name="Woyke T."/>
            <person name="Wu D."/>
            <person name="Tindall B."/>
            <person name="Brambilla E."/>
            <person name="Klenk H.-P."/>
            <person name="Eisen J.A."/>
        </authorList>
    </citation>
    <scope>NUCLEOTIDE SEQUENCE [LARGE SCALE GENOMIC DNA]</scope>
    <source>
        <strain evidence="2 3">DSM 19592</strain>
    </source>
</reference>
<accession>I3C7L0</accession>
<dbReference type="HOGENOM" id="CLU_3234737_0_0_10"/>
<dbReference type="EMBL" id="JH651379">
    <property type="protein sequence ID" value="EIJ39603.1"/>
    <property type="molecule type" value="Genomic_DNA"/>
</dbReference>
<evidence type="ECO:0000313" key="2">
    <source>
        <dbReference type="EMBL" id="EIJ39603.1"/>
    </source>
</evidence>
<evidence type="ECO:0000313" key="3">
    <source>
        <dbReference type="Proteomes" id="UP000004690"/>
    </source>
</evidence>
<keyword evidence="3" id="KW-1185">Reference proteome</keyword>
<feature type="transmembrane region" description="Helical" evidence="1">
    <location>
        <begin position="12"/>
        <end position="42"/>
    </location>
</feature>
<evidence type="ECO:0000256" key="1">
    <source>
        <dbReference type="SAM" id="Phobius"/>
    </source>
</evidence>
<keyword evidence="1" id="KW-1133">Transmembrane helix</keyword>
<keyword evidence="1" id="KW-0472">Membrane</keyword>
<organism evidence="2 3">
    <name type="scientific">Galbibacter orientalis DSM 19592</name>
    <dbReference type="NCBI Taxonomy" id="926559"/>
    <lineage>
        <taxon>Bacteria</taxon>
        <taxon>Pseudomonadati</taxon>
        <taxon>Bacteroidota</taxon>
        <taxon>Flavobacteriia</taxon>
        <taxon>Flavobacteriales</taxon>
        <taxon>Flavobacteriaceae</taxon>
        <taxon>Galbibacter</taxon>
    </lineage>
</organism>
<dbReference type="AlphaFoldDB" id="I3C7L0"/>